<evidence type="ECO:0000313" key="2">
    <source>
        <dbReference type="EMBL" id="KAA1099327.1"/>
    </source>
</evidence>
<proteinExistence type="predicted"/>
<evidence type="ECO:0000256" key="1">
    <source>
        <dbReference type="SAM" id="MobiDB-lite"/>
    </source>
</evidence>
<sequence>MRFPVLYLFQGYISSTDAQKNAYDIALLISSSWSNDRPREPDGSSRNLKRTRSEVIEISSDEDGDPKTSSRSPSNQDRSRDLSSIPPPQAPPNLNQSSKTSPNPSSYPTDQGPKDSDPSKSEPFPNYWNSAIKVTFNDWYPDCPNALRVEDIIGPKDRIKMALVSSYVLELPWIHKLFNPRTRIMVIRHHTDLMTCEHVLVPSPNAQNCNGNAQNRLHAYQVEKSISSNLIFYCRSKLSNGVPILMILRFFIIFYDNFVDRDPTANAVSFD</sequence>
<accession>A0A5B0PCL5</accession>
<dbReference type="Proteomes" id="UP000324748">
    <property type="component" value="Unassembled WGS sequence"/>
</dbReference>
<organism evidence="2 3">
    <name type="scientific">Puccinia graminis f. sp. tritici</name>
    <dbReference type="NCBI Taxonomy" id="56615"/>
    <lineage>
        <taxon>Eukaryota</taxon>
        <taxon>Fungi</taxon>
        <taxon>Dikarya</taxon>
        <taxon>Basidiomycota</taxon>
        <taxon>Pucciniomycotina</taxon>
        <taxon>Pucciniomycetes</taxon>
        <taxon>Pucciniales</taxon>
        <taxon>Pucciniaceae</taxon>
        <taxon>Puccinia</taxon>
    </lineage>
</organism>
<feature type="compositionally biased region" description="Polar residues" evidence="1">
    <location>
        <begin position="67"/>
        <end position="76"/>
    </location>
</feature>
<dbReference type="Gene3D" id="3.30.870.10">
    <property type="entry name" value="Endonuclease Chain A"/>
    <property type="match status" value="1"/>
</dbReference>
<dbReference type="EMBL" id="VSWC01000054">
    <property type="protein sequence ID" value="KAA1099327.1"/>
    <property type="molecule type" value="Genomic_DNA"/>
</dbReference>
<feature type="region of interest" description="Disordered" evidence="1">
    <location>
        <begin position="33"/>
        <end position="124"/>
    </location>
</feature>
<comment type="caution">
    <text evidence="2">The sequence shown here is derived from an EMBL/GenBank/DDBJ whole genome shotgun (WGS) entry which is preliminary data.</text>
</comment>
<keyword evidence="3" id="KW-1185">Reference proteome</keyword>
<name>A0A5B0PCL5_PUCGR</name>
<gene>
    <name evidence="2" type="ORF">PGT21_003615</name>
</gene>
<protein>
    <submittedName>
        <fullName evidence="2">Uncharacterized protein</fullName>
    </submittedName>
</protein>
<dbReference type="AlphaFoldDB" id="A0A5B0PCL5"/>
<feature type="compositionally biased region" description="Polar residues" evidence="1">
    <location>
        <begin position="92"/>
        <end position="109"/>
    </location>
</feature>
<reference evidence="2 3" key="1">
    <citation type="submission" date="2019-05" db="EMBL/GenBank/DDBJ databases">
        <title>Emergence of the Ug99 lineage of the wheat stem rust pathogen through somatic hybridization.</title>
        <authorList>
            <person name="Li F."/>
            <person name="Upadhyaya N.M."/>
            <person name="Sperschneider J."/>
            <person name="Matny O."/>
            <person name="Nguyen-Phuc H."/>
            <person name="Mago R."/>
            <person name="Raley C."/>
            <person name="Miller M.E."/>
            <person name="Silverstein K.A.T."/>
            <person name="Henningsen E."/>
            <person name="Hirsch C.D."/>
            <person name="Visser B."/>
            <person name="Pretorius Z.A."/>
            <person name="Steffenson B.J."/>
            <person name="Schwessinger B."/>
            <person name="Dodds P.N."/>
            <person name="Figueroa M."/>
        </authorList>
    </citation>
    <scope>NUCLEOTIDE SEQUENCE [LARGE SCALE GENOMIC DNA]</scope>
    <source>
        <strain evidence="2">21-0</strain>
    </source>
</reference>
<evidence type="ECO:0000313" key="3">
    <source>
        <dbReference type="Proteomes" id="UP000324748"/>
    </source>
</evidence>